<keyword evidence="4" id="KW-0808">Transferase</keyword>
<feature type="domain" description="Aminoglycoside phosphotransferase" evidence="10">
    <location>
        <begin position="76"/>
        <end position="303"/>
    </location>
</feature>
<keyword evidence="3" id="KW-0963">Cytoplasm</keyword>
<keyword evidence="12" id="KW-1185">Reference proteome</keyword>
<dbReference type="InterPro" id="IPR050249">
    <property type="entry name" value="Pseudomonas-type_ThrB"/>
</dbReference>
<protein>
    <recommendedName>
        <fullName evidence="9">Hydroxylysine kinase</fullName>
        <ecNumber evidence="8">2.7.1.81</ecNumber>
    </recommendedName>
</protein>
<evidence type="ECO:0000256" key="7">
    <source>
        <dbReference type="ARBA" id="ARBA00037368"/>
    </source>
</evidence>
<evidence type="ECO:0000259" key="10">
    <source>
        <dbReference type="Pfam" id="PF01636"/>
    </source>
</evidence>
<comment type="catalytic activity">
    <reaction evidence="6">
        <text>(5R)-5-hydroxy-L-lysine + GTP = (5R)-5-phosphooxy-L-lysine + GDP + H(+)</text>
        <dbReference type="Rhea" id="RHEA:19049"/>
        <dbReference type="ChEBI" id="CHEBI:15378"/>
        <dbReference type="ChEBI" id="CHEBI:37565"/>
        <dbReference type="ChEBI" id="CHEBI:57882"/>
        <dbReference type="ChEBI" id="CHEBI:58189"/>
        <dbReference type="ChEBI" id="CHEBI:58357"/>
        <dbReference type="EC" id="2.7.1.81"/>
    </reaction>
</comment>
<reference evidence="11 12" key="1">
    <citation type="submission" date="2024-02" db="EMBL/GenBank/DDBJ databases">
        <title>Chromosome-scale genome assembly of the rough periwinkle Littorina saxatilis.</title>
        <authorList>
            <person name="De Jode A."/>
            <person name="Faria R."/>
            <person name="Formenti G."/>
            <person name="Sims Y."/>
            <person name="Smith T.P."/>
            <person name="Tracey A."/>
            <person name="Wood J.M.D."/>
            <person name="Zagrodzka Z.B."/>
            <person name="Johannesson K."/>
            <person name="Butlin R.K."/>
            <person name="Leder E.H."/>
        </authorList>
    </citation>
    <scope>NUCLEOTIDE SEQUENCE [LARGE SCALE GENOMIC DNA]</scope>
    <source>
        <strain evidence="11">Snail1</strain>
        <tissue evidence="11">Muscle</tissue>
    </source>
</reference>
<organism evidence="11 12">
    <name type="scientific">Littorina saxatilis</name>
    <dbReference type="NCBI Taxonomy" id="31220"/>
    <lineage>
        <taxon>Eukaryota</taxon>
        <taxon>Metazoa</taxon>
        <taxon>Spiralia</taxon>
        <taxon>Lophotrochozoa</taxon>
        <taxon>Mollusca</taxon>
        <taxon>Gastropoda</taxon>
        <taxon>Caenogastropoda</taxon>
        <taxon>Littorinimorpha</taxon>
        <taxon>Littorinoidea</taxon>
        <taxon>Littorinidae</taxon>
        <taxon>Littorina</taxon>
    </lineage>
</organism>
<dbReference type="EMBL" id="JBAMIC010000004">
    <property type="protein sequence ID" value="KAK7108228.1"/>
    <property type="molecule type" value="Genomic_DNA"/>
</dbReference>
<dbReference type="Gene3D" id="3.30.200.20">
    <property type="entry name" value="Phosphorylase Kinase, domain 1"/>
    <property type="match status" value="1"/>
</dbReference>
<evidence type="ECO:0000256" key="8">
    <source>
        <dbReference type="ARBA" id="ARBA00038873"/>
    </source>
</evidence>
<dbReference type="GO" id="GO:0005737">
    <property type="term" value="C:cytoplasm"/>
    <property type="evidence" value="ECO:0007669"/>
    <property type="project" value="UniProtKB-SubCell"/>
</dbReference>
<evidence type="ECO:0000256" key="5">
    <source>
        <dbReference type="ARBA" id="ARBA00022777"/>
    </source>
</evidence>
<sequence>MSYKKQNFNGKDKGKNSATEVVIQQPGEVIVPEVADGIVEKIAEEIYGLKVVKCVQLNGYNDKNYHIRVTTSSNPHLTSENPEGYVMKVVNTMDTKRPEIHHAQIEFMKHLRSRGIATQEPVPTVKGENIAFYQFPPPSGEGDAKTHLVCLRTFLPGQIVGDVTLTPELCFKLGHFTATMTKALEGFSHPFYDTFDCLWSLNSIPKLKEWVHVITDVRDRRVVDDVIDQFTTSVLSRRNDIRTGFIHGDPNHLNILVQHKADVMPNHASSQDPDDYVICGVLDFAEAACTHPLYDLTILVAYVMLVAKTFDPLEVGGHILAGYRSVLDLPELELSLLRVTVAGRLVQSLVIGAYSYSLYPNNEYLLTTAHRGWHVLHALWDTPADSLYQMWANIQESYKSRSTV</sequence>
<evidence type="ECO:0000256" key="4">
    <source>
        <dbReference type="ARBA" id="ARBA00022679"/>
    </source>
</evidence>
<dbReference type="Gene3D" id="3.90.1200.10">
    <property type="match status" value="1"/>
</dbReference>
<dbReference type="GO" id="GO:0047992">
    <property type="term" value="F:hydroxylysine kinase activity"/>
    <property type="evidence" value="ECO:0007669"/>
    <property type="project" value="UniProtKB-EC"/>
</dbReference>
<comment type="similarity">
    <text evidence="2">Belongs to the aminoglycoside phosphotransferase family.</text>
</comment>
<dbReference type="Proteomes" id="UP001374579">
    <property type="component" value="Unassembled WGS sequence"/>
</dbReference>
<comment type="subcellular location">
    <subcellularLocation>
        <location evidence="1">Cytoplasm</location>
    </subcellularLocation>
</comment>
<evidence type="ECO:0000256" key="6">
    <source>
        <dbReference type="ARBA" id="ARBA00036820"/>
    </source>
</evidence>
<dbReference type="PANTHER" id="PTHR21064">
    <property type="entry name" value="AMINOGLYCOSIDE PHOSPHOTRANSFERASE DOMAIN-CONTAINING PROTEIN-RELATED"/>
    <property type="match status" value="1"/>
</dbReference>
<dbReference type="AlphaFoldDB" id="A0AAN9GGM8"/>
<dbReference type="FunFam" id="3.90.1200.10:FF:000007">
    <property type="entry name" value="hydroxylysine kinase isoform X1"/>
    <property type="match status" value="1"/>
</dbReference>
<comment type="caution">
    <text evidence="11">The sequence shown here is derived from an EMBL/GenBank/DDBJ whole genome shotgun (WGS) entry which is preliminary data.</text>
</comment>
<dbReference type="InterPro" id="IPR002575">
    <property type="entry name" value="Aminoglycoside_PTrfase"/>
</dbReference>
<accession>A0AAN9GGM8</accession>
<evidence type="ECO:0000256" key="1">
    <source>
        <dbReference type="ARBA" id="ARBA00004496"/>
    </source>
</evidence>
<evidence type="ECO:0000256" key="9">
    <source>
        <dbReference type="ARBA" id="ARBA00040505"/>
    </source>
</evidence>
<evidence type="ECO:0000313" key="12">
    <source>
        <dbReference type="Proteomes" id="UP001374579"/>
    </source>
</evidence>
<keyword evidence="5" id="KW-0418">Kinase</keyword>
<dbReference type="PANTHER" id="PTHR21064:SF1">
    <property type="entry name" value="HYDROXYLYSINE KINASE"/>
    <property type="match status" value="1"/>
</dbReference>
<dbReference type="InterPro" id="IPR011009">
    <property type="entry name" value="Kinase-like_dom_sf"/>
</dbReference>
<dbReference type="Pfam" id="PF01636">
    <property type="entry name" value="APH"/>
    <property type="match status" value="1"/>
</dbReference>
<evidence type="ECO:0000313" key="11">
    <source>
        <dbReference type="EMBL" id="KAK7108228.1"/>
    </source>
</evidence>
<gene>
    <name evidence="11" type="ORF">V1264_016002</name>
</gene>
<dbReference type="EC" id="2.7.1.81" evidence="8"/>
<evidence type="ECO:0000256" key="2">
    <source>
        <dbReference type="ARBA" id="ARBA00006219"/>
    </source>
</evidence>
<dbReference type="SUPFAM" id="SSF56112">
    <property type="entry name" value="Protein kinase-like (PK-like)"/>
    <property type="match status" value="1"/>
</dbReference>
<comment type="function">
    <text evidence="7">Catalyzes the GTP-dependent phosphorylation of 5-hydroxy-L-lysine.</text>
</comment>
<name>A0AAN9GGM8_9CAEN</name>
<evidence type="ECO:0000256" key="3">
    <source>
        <dbReference type="ARBA" id="ARBA00022490"/>
    </source>
</evidence>
<proteinExistence type="inferred from homology"/>